<protein>
    <recommendedName>
        <fullName evidence="1">RGS domain-containing protein</fullName>
    </recommendedName>
</protein>
<dbReference type="InterPro" id="IPR044926">
    <property type="entry name" value="RGS_subdomain_2"/>
</dbReference>
<reference evidence="2 3" key="1">
    <citation type="submission" date="2024-03" db="EMBL/GenBank/DDBJ databases">
        <title>The Acrasis kona genome and developmental transcriptomes reveal deep origins of eukaryotic multicellular pathways.</title>
        <authorList>
            <person name="Sheikh S."/>
            <person name="Fu C.-J."/>
            <person name="Brown M.W."/>
            <person name="Baldauf S.L."/>
        </authorList>
    </citation>
    <scope>NUCLEOTIDE SEQUENCE [LARGE SCALE GENOMIC DNA]</scope>
    <source>
        <strain evidence="2 3">ATCC MYA-3509</strain>
    </source>
</reference>
<dbReference type="Gene3D" id="1.10.167.10">
    <property type="entry name" value="Regulator of G-protein Signalling 4, domain 2"/>
    <property type="match status" value="1"/>
</dbReference>
<dbReference type="InterPro" id="IPR036305">
    <property type="entry name" value="RGS_sf"/>
</dbReference>
<name>A0AAW2ZE56_9EUKA</name>
<dbReference type="InterPro" id="IPR016137">
    <property type="entry name" value="RGS"/>
</dbReference>
<feature type="domain" description="RGS" evidence="1">
    <location>
        <begin position="68"/>
        <end position="185"/>
    </location>
</feature>
<dbReference type="Proteomes" id="UP001431209">
    <property type="component" value="Unassembled WGS sequence"/>
</dbReference>
<organism evidence="2 3">
    <name type="scientific">Acrasis kona</name>
    <dbReference type="NCBI Taxonomy" id="1008807"/>
    <lineage>
        <taxon>Eukaryota</taxon>
        <taxon>Discoba</taxon>
        <taxon>Heterolobosea</taxon>
        <taxon>Tetramitia</taxon>
        <taxon>Eutetramitia</taxon>
        <taxon>Acrasidae</taxon>
        <taxon>Acrasis</taxon>
    </lineage>
</organism>
<dbReference type="SUPFAM" id="SSF48097">
    <property type="entry name" value="Regulator of G-protein signaling, RGS"/>
    <property type="match status" value="1"/>
</dbReference>
<dbReference type="PROSITE" id="PS50132">
    <property type="entry name" value="RGS"/>
    <property type="match status" value="1"/>
</dbReference>
<sequence>MRIIDMVKALRKNKDDKVKKTDKERNLSVLKRVSKRLSLFNCQSTTSPLWRKSRIIQPNKFKDSDKPTLLLYLNHPEIHEMMVEFARKEYSVENIFLWDNIQRYKRAKDVEKKQFISNFIMEKFITNTAALEVNVSGINRKELILKAKVNCLDDNLFDNAENDMIECLSDVYTRFVETPTFKIYIRNEVRKSVRGEIDPLVLSAALNLIGDLGQEE</sequence>
<evidence type="ECO:0000313" key="3">
    <source>
        <dbReference type="Proteomes" id="UP001431209"/>
    </source>
</evidence>
<dbReference type="AlphaFoldDB" id="A0AAW2ZE56"/>
<accession>A0AAW2ZE56</accession>
<dbReference type="Pfam" id="PF00615">
    <property type="entry name" value="RGS"/>
    <property type="match status" value="1"/>
</dbReference>
<keyword evidence="3" id="KW-1185">Reference proteome</keyword>
<dbReference type="PANTHER" id="PTHR10845">
    <property type="entry name" value="REGULATOR OF G PROTEIN SIGNALING"/>
    <property type="match status" value="1"/>
</dbReference>
<proteinExistence type="predicted"/>
<comment type="caution">
    <text evidence="2">The sequence shown here is derived from an EMBL/GenBank/DDBJ whole genome shotgun (WGS) entry which is preliminary data.</text>
</comment>
<evidence type="ECO:0000313" key="2">
    <source>
        <dbReference type="EMBL" id="KAL0487268.1"/>
    </source>
</evidence>
<dbReference type="EMBL" id="JAOPGA020001328">
    <property type="protein sequence ID" value="KAL0487268.1"/>
    <property type="molecule type" value="Genomic_DNA"/>
</dbReference>
<gene>
    <name evidence="2" type="ORF">AKO1_001106</name>
</gene>
<dbReference type="SMART" id="SM00315">
    <property type="entry name" value="RGS"/>
    <property type="match status" value="1"/>
</dbReference>
<evidence type="ECO:0000259" key="1">
    <source>
        <dbReference type="PROSITE" id="PS50132"/>
    </source>
</evidence>
<dbReference type="PANTHER" id="PTHR10845:SF192">
    <property type="entry name" value="DOUBLE HIT, ISOFORM B"/>
    <property type="match status" value="1"/>
</dbReference>